<evidence type="ECO:0000313" key="14">
    <source>
        <dbReference type="EMBL" id="SEA77639.1"/>
    </source>
</evidence>
<evidence type="ECO:0000256" key="7">
    <source>
        <dbReference type="ARBA" id="ARBA00023098"/>
    </source>
</evidence>
<evidence type="ECO:0000256" key="13">
    <source>
        <dbReference type="SAM" id="Phobius"/>
    </source>
</evidence>
<dbReference type="RefSeq" id="WP_092566153.1">
    <property type="nucleotide sequence ID" value="NZ_FNQV01000022.1"/>
</dbReference>
<feature type="transmembrane region" description="Helical" evidence="13">
    <location>
        <begin position="12"/>
        <end position="37"/>
    </location>
</feature>
<dbReference type="InterPro" id="IPR050324">
    <property type="entry name" value="CDP-alcohol_PTase-I"/>
</dbReference>
<dbReference type="GO" id="GO:0008444">
    <property type="term" value="F:CDP-diacylglycerol-glycerol-3-phosphate 3-phosphatidyltransferase activity"/>
    <property type="evidence" value="ECO:0007669"/>
    <property type="project" value="UniProtKB-UniRule"/>
</dbReference>
<evidence type="ECO:0000256" key="5">
    <source>
        <dbReference type="ARBA" id="ARBA00022692"/>
    </source>
</evidence>
<dbReference type="UniPathway" id="UPA00085"/>
<evidence type="ECO:0000313" key="15">
    <source>
        <dbReference type="Proteomes" id="UP000199288"/>
    </source>
</evidence>
<protein>
    <recommendedName>
        <fullName evidence="11">CDP-diacylglycerol--glycerol-3-phosphate 3-phosphatidyltransferase</fullName>
        <ecNumber evidence="11">2.7.8.5</ecNumber>
    </recommendedName>
</protein>
<dbReference type="InterPro" id="IPR043130">
    <property type="entry name" value="CDP-OH_PTrfase_TM_dom"/>
</dbReference>
<keyword evidence="8 13" id="KW-0472">Membrane</keyword>
<feature type="transmembrane region" description="Helical" evidence="13">
    <location>
        <begin position="139"/>
        <end position="158"/>
    </location>
</feature>
<dbReference type="NCBIfam" id="TIGR00560">
    <property type="entry name" value="pgsA"/>
    <property type="match status" value="1"/>
</dbReference>
<keyword evidence="7" id="KW-0443">Lipid metabolism</keyword>
<keyword evidence="3" id="KW-0444">Lipid biosynthesis</keyword>
<evidence type="ECO:0000256" key="11">
    <source>
        <dbReference type="NCBIfam" id="TIGR00560"/>
    </source>
</evidence>
<dbReference type="AlphaFoldDB" id="A0A1H4DYR8"/>
<dbReference type="InterPro" id="IPR004570">
    <property type="entry name" value="Phosphatidylglycerol_P_synth"/>
</dbReference>
<keyword evidence="15" id="KW-1185">Reference proteome</keyword>
<keyword evidence="6 13" id="KW-1133">Transmembrane helix</keyword>
<feature type="transmembrane region" description="Helical" evidence="13">
    <location>
        <begin position="81"/>
        <end position="102"/>
    </location>
</feature>
<evidence type="ECO:0000256" key="8">
    <source>
        <dbReference type="ARBA" id="ARBA00023136"/>
    </source>
</evidence>
<dbReference type="OrthoDB" id="9796672at2"/>
<keyword evidence="5 13" id="KW-0812">Transmembrane</keyword>
<evidence type="ECO:0000256" key="3">
    <source>
        <dbReference type="ARBA" id="ARBA00022516"/>
    </source>
</evidence>
<dbReference type="PANTHER" id="PTHR14269">
    <property type="entry name" value="CDP-DIACYLGLYCEROL--GLYCEROL-3-PHOSPHATE 3-PHOSPHATIDYLTRANSFERASE-RELATED"/>
    <property type="match status" value="1"/>
</dbReference>
<evidence type="ECO:0000256" key="2">
    <source>
        <dbReference type="ARBA" id="ARBA00010441"/>
    </source>
</evidence>
<feature type="transmembrane region" description="Helical" evidence="13">
    <location>
        <begin position="170"/>
        <end position="194"/>
    </location>
</feature>
<dbReference type="Proteomes" id="UP000199288">
    <property type="component" value="Unassembled WGS sequence"/>
</dbReference>
<organism evidence="14 15">
    <name type="scientific">Bowdeniella nasicola</name>
    <dbReference type="NCBI Taxonomy" id="208480"/>
    <lineage>
        <taxon>Bacteria</taxon>
        <taxon>Bacillati</taxon>
        <taxon>Actinomycetota</taxon>
        <taxon>Actinomycetes</taxon>
        <taxon>Actinomycetales</taxon>
        <taxon>Actinomycetaceae</taxon>
        <taxon>Bowdeniella</taxon>
    </lineage>
</organism>
<comment type="subcellular location">
    <subcellularLocation>
        <location evidence="1">Membrane</location>
        <topology evidence="1">Multi-pass membrane protein</topology>
    </subcellularLocation>
</comment>
<dbReference type="GO" id="GO:0046474">
    <property type="term" value="P:glycerophospholipid biosynthetic process"/>
    <property type="evidence" value="ECO:0007669"/>
    <property type="project" value="TreeGrafter"/>
</dbReference>
<dbReference type="EMBL" id="FNQV01000022">
    <property type="protein sequence ID" value="SEA77639.1"/>
    <property type="molecule type" value="Genomic_DNA"/>
</dbReference>
<dbReference type="GO" id="GO:0016020">
    <property type="term" value="C:membrane"/>
    <property type="evidence" value="ECO:0007669"/>
    <property type="project" value="UniProtKB-SubCell"/>
</dbReference>
<dbReference type="PROSITE" id="PS00379">
    <property type="entry name" value="CDP_ALCOHOL_P_TRANSF"/>
    <property type="match status" value="1"/>
</dbReference>
<reference evidence="15" key="1">
    <citation type="submission" date="2016-10" db="EMBL/GenBank/DDBJ databases">
        <authorList>
            <person name="Varghese N."/>
            <person name="Submissions S."/>
        </authorList>
    </citation>
    <scope>NUCLEOTIDE SEQUENCE [LARGE SCALE GENOMIC DNA]</scope>
    <source>
        <strain evidence="15">KPR-1</strain>
    </source>
</reference>
<dbReference type="InterPro" id="IPR048254">
    <property type="entry name" value="CDP_ALCOHOL_P_TRANSF_CS"/>
</dbReference>
<proteinExistence type="inferred from homology"/>
<keyword evidence="9" id="KW-0594">Phospholipid biosynthesis</keyword>
<sequence length="198" mass="21482">MGSNRSELTGKVPVLNIANVLTVVRILLVPVFIYLFLRGDTTSQIWATITFMIAAATDQLDGHLARSRGLITDFGKLADPIADKALVIAALALLSATGLVPWWVTTLIVVRELGITVLRFFMVRRSVMAASRGGKVKTVLQMLFITLMLVPWTGLGLGGFGHSMVTVAEVIMWAALAVTVVTGLEYCVSAWRIARRTP</sequence>
<dbReference type="PANTHER" id="PTHR14269:SF52">
    <property type="entry name" value="PHOSPHATIDYLGLYCEROPHOSPHATE SYNTHASE-RELATED"/>
    <property type="match status" value="1"/>
</dbReference>
<evidence type="ECO:0000256" key="9">
    <source>
        <dbReference type="ARBA" id="ARBA00023209"/>
    </source>
</evidence>
<comment type="similarity">
    <text evidence="2 12">Belongs to the CDP-alcohol phosphatidyltransferase class-I family.</text>
</comment>
<accession>A0A1H4DYR8</accession>
<dbReference type="Gene3D" id="1.20.120.1760">
    <property type="match status" value="1"/>
</dbReference>
<evidence type="ECO:0000256" key="4">
    <source>
        <dbReference type="ARBA" id="ARBA00022679"/>
    </source>
</evidence>
<evidence type="ECO:0000256" key="10">
    <source>
        <dbReference type="ARBA" id="ARBA00023264"/>
    </source>
</evidence>
<dbReference type="Pfam" id="PF01066">
    <property type="entry name" value="CDP-OH_P_transf"/>
    <property type="match status" value="1"/>
</dbReference>
<keyword evidence="10" id="KW-1208">Phospholipid metabolism</keyword>
<gene>
    <name evidence="14" type="ORF">SAMN02910418_02385</name>
</gene>
<dbReference type="PIRSF" id="PIRSF000847">
    <property type="entry name" value="Phos_ph_gly_syn"/>
    <property type="match status" value="1"/>
</dbReference>
<dbReference type="InterPro" id="IPR000462">
    <property type="entry name" value="CDP-OH_P_trans"/>
</dbReference>
<name>A0A1H4DYR8_9ACTO</name>
<dbReference type="EC" id="2.7.8.5" evidence="11"/>
<evidence type="ECO:0000256" key="12">
    <source>
        <dbReference type="RuleBase" id="RU003750"/>
    </source>
</evidence>
<evidence type="ECO:0000256" key="6">
    <source>
        <dbReference type="ARBA" id="ARBA00022989"/>
    </source>
</evidence>
<keyword evidence="4 12" id="KW-0808">Transferase</keyword>
<evidence type="ECO:0000256" key="1">
    <source>
        <dbReference type="ARBA" id="ARBA00004141"/>
    </source>
</evidence>